<dbReference type="Proteomes" id="UP000585614">
    <property type="component" value="Unassembled WGS sequence"/>
</dbReference>
<evidence type="ECO:0000313" key="5">
    <source>
        <dbReference type="Proteomes" id="UP000585614"/>
    </source>
</evidence>
<feature type="compositionally biased region" description="Basic and acidic residues" evidence="1">
    <location>
        <begin position="251"/>
        <end position="263"/>
    </location>
</feature>
<feature type="region of interest" description="Disordered" evidence="1">
    <location>
        <begin position="109"/>
        <end position="263"/>
    </location>
</feature>
<feature type="compositionally biased region" description="Polar residues" evidence="1">
    <location>
        <begin position="111"/>
        <end position="125"/>
    </location>
</feature>
<dbReference type="Pfam" id="PF00865">
    <property type="entry name" value="Osteopontin"/>
    <property type="match status" value="1"/>
</dbReference>
<reference evidence="3 4" key="2">
    <citation type="journal article" date="2018" name="Annu Rev Anim Biosci">
        <title>Bat Biology, Genomes, and the Bat1K Project: To Generate Chromosome-Level Genomes for All Living Bat Species.</title>
        <authorList>
            <person name="Teeling E.C."/>
            <person name="Vernes S.C."/>
            <person name="Davalos L.M."/>
            <person name="Ray D.A."/>
            <person name="Gilbert M.T.P."/>
            <person name="Myers E."/>
        </authorList>
    </citation>
    <scope>NUCLEOTIDE SEQUENCE</scope>
</reference>
<dbReference type="PANTHER" id="PTHR10607">
    <property type="entry name" value="OSTEOPONTIN"/>
    <property type="match status" value="1"/>
</dbReference>
<evidence type="ECO:0000313" key="4">
    <source>
        <dbReference type="Proteomes" id="UP000472240"/>
    </source>
</evidence>
<dbReference type="Ensembl" id="ENSRFET00010006635.1">
    <property type="protein sequence ID" value="ENSRFEP00010006049.1"/>
    <property type="gene ID" value="ENSRFEG00010004130.1"/>
</dbReference>
<dbReference type="Proteomes" id="UP000472240">
    <property type="component" value="Chromosome 5"/>
</dbReference>
<dbReference type="PANTHER" id="PTHR10607:SF1">
    <property type="entry name" value="OSTEOPONTIN"/>
    <property type="match status" value="1"/>
</dbReference>
<reference evidence="3 4" key="1">
    <citation type="journal article" date="2015" name="Annu Rev Anim Biosci">
        <title>The Genome 10K Project: a way forward.</title>
        <authorList>
            <person name="Koepfli K.P."/>
            <person name="Paten B."/>
            <person name="O'Brien S.J."/>
            <person name="Koepfli K.P."/>
            <person name="Paten B."/>
            <person name="Antunes A."/>
            <person name="Belov K."/>
            <person name="Bustamante C."/>
            <person name="Castoe T.A."/>
            <person name="Clawson H."/>
            <person name="Crawford A.J."/>
            <person name="Diekhans M."/>
            <person name="Distel D."/>
            <person name="Durbin R."/>
            <person name="Earl D."/>
            <person name="Fujita M.K."/>
            <person name="Gamble T."/>
            <person name="Georges A."/>
            <person name="Gemmell N."/>
            <person name="Gilbert M.T."/>
            <person name="Graves J.M."/>
            <person name="Green R.E."/>
            <person name="Hickey G."/>
            <person name="Jarvis E.D."/>
            <person name="Johnson W."/>
            <person name="Komissarov A."/>
            <person name="Korf I."/>
            <person name="Kuhn R."/>
            <person name="Larkin D.M."/>
            <person name="Lewin H."/>
            <person name="Lopez J.V."/>
            <person name="Ma J."/>
            <person name="Marques-Bonet T."/>
            <person name="Miller W."/>
            <person name="Murphy R."/>
            <person name="Pevzner P."/>
            <person name="Shapiro B."/>
            <person name="Steiner C."/>
            <person name="Tamazian G."/>
            <person name="Venkatesh B."/>
            <person name="Wang J."/>
            <person name="Wayne R."/>
            <person name="Wiley E."/>
            <person name="Yang H."/>
            <person name="Zhang G."/>
            <person name="Haussler D."/>
            <person name="Ryder O."/>
            <person name="O'Brien S.J."/>
        </authorList>
    </citation>
    <scope>NUCLEOTIDE SEQUENCE</scope>
</reference>
<gene>
    <name evidence="3" type="primary">SPP1</name>
    <name evidence="2" type="ORF">mRhiFer1_016088</name>
</gene>
<dbReference type="GO" id="GO:2000866">
    <property type="term" value="P:positive regulation of estradiol secretion"/>
    <property type="evidence" value="ECO:0007669"/>
    <property type="project" value="Ensembl"/>
</dbReference>
<dbReference type="InterPro" id="IPR002038">
    <property type="entry name" value="Osteopontin"/>
</dbReference>
<dbReference type="GO" id="GO:0045780">
    <property type="term" value="P:positive regulation of bone resorption"/>
    <property type="evidence" value="ECO:0007669"/>
    <property type="project" value="TreeGrafter"/>
</dbReference>
<sequence length="376" mass="42114">MTHLSASLCRWGKSGAAFKFWQVLVVSSKRGSKECSSIWDWTLFSGQLQSSEPASDQGKITTMRIAVICFCLLGIAYTLPVKHADSGSSEERQLYNKYPDAVATWLKPDPSQKQNLLAPQNAVSSEETEDFKQETLPSTSNESHDLTDDMDDDDDDHVDSQDSIDSNESDDDDHPDDSDNSDESHHSDESDELVTDLPTDLPETPGVVTPPLPTRDTYNGRGDSVAYGLRSKSKKFHRSAVQYPDATEEDLTSHMESEDVDDAHRAILVAQGLKVASDWDSHGKDSQETSQLDDPSVETYSHKHPKEYKLKAKDESHEHSDVIDSQENSKVSHEFHSQEFHSHEDKLVLDPKSEEQDKHLKFRISHELESASSEVN</sequence>
<feature type="compositionally biased region" description="Basic and acidic residues" evidence="1">
    <location>
        <begin position="277"/>
        <end position="287"/>
    </location>
</feature>
<dbReference type="GO" id="GO:0006710">
    <property type="term" value="P:androgen catabolic process"/>
    <property type="evidence" value="ECO:0007669"/>
    <property type="project" value="Ensembl"/>
</dbReference>
<dbReference type="GO" id="GO:0033280">
    <property type="term" value="P:response to vitamin D"/>
    <property type="evidence" value="ECO:0007669"/>
    <property type="project" value="Ensembl"/>
</dbReference>
<dbReference type="GO" id="GO:0050840">
    <property type="term" value="F:extracellular matrix binding"/>
    <property type="evidence" value="ECO:0007669"/>
    <property type="project" value="TreeGrafter"/>
</dbReference>
<feature type="compositionally biased region" description="Acidic residues" evidence="1">
    <location>
        <begin position="148"/>
        <end position="157"/>
    </location>
</feature>
<evidence type="ECO:0000313" key="2">
    <source>
        <dbReference type="EMBL" id="KAF6372562.1"/>
    </source>
</evidence>
<dbReference type="GO" id="GO:0005794">
    <property type="term" value="C:Golgi apparatus"/>
    <property type="evidence" value="ECO:0007669"/>
    <property type="project" value="Ensembl"/>
</dbReference>
<dbReference type="PRINTS" id="PR00216">
    <property type="entry name" value="OSTEOPONTIN"/>
</dbReference>
<organism evidence="3 4">
    <name type="scientific">Rhinolophus ferrumequinum</name>
    <name type="common">Greater horseshoe bat</name>
    <dbReference type="NCBI Taxonomy" id="59479"/>
    <lineage>
        <taxon>Eukaryota</taxon>
        <taxon>Metazoa</taxon>
        <taxon>Chordata</taxon>
        <taxon>Craniata</taxon>
        <taxon>Vertebrata</taxon>
        <taxon>Euteleostomi</taxon>
        <taxon>Mammalia</taxon>
        <taxon>Eutheria</taxon>
        <taxon>Laurasiatheria</taxon>
        <taxon>Chiroptera</taxon>
        <taxon>Yinpterochiroptera</taxon>
        <taxon>Rhinolophoidea</taxon>
        <taxon>Rhinolophidae</taxon>
        <taxon>Rhinolophinae</taxon>
        <taxon>Rhinolophus</taxon>
    </lineage>
</organism>
<feature type="compositionally biased region" description="Basic and acidic residues" evidence="1">
    <location>
        <begin position="307"/>
        <end position="322"/>
    </location>
</feature>
<dbReference type="EMBL" id="JACAGC010000004">
    <property type="protein sequence ID" value="KAF6372562.1"/>
    <property type="molecule type" value="Genomic_DNA"/>
</dbReference>
<protein>
    <submittedName>
        <fullName evidence="2 3">Secreted phosphoprotein 1</fullName>
    </submittedName>
</protein>
<dbReference type="GO" id="GO:0005615">
    <property type="term" value="C:extracellular space"/>
    <property type="evidence" value="ECO:0007669"/>
    <property type="project" value="Ensembl"/>
</dbReference>
<dbReference type="GO" id="GO:0001649">
    <property type="term" value="P:osteoblast differentiation"/>
    <property type="evidence" value="ECO:0007669"/>
    <property type="project" value="TreeGrafter"/>
</dbReference>
<reference evidence="2 5" key="4">
    <citation type="journal article" date="2020" name="Nature">
        <title>Six reference-quality genomes reveal evolution of bat adaptations.</title>
        <authorList>
            <person name="Jebb D."/>
            <person name="Huang Z."/>
            <person name="Pippel M."/>
            <person name="Hughes G.M."/>
            <person name="Lavrichenko K."/>
            <person name="Devanna P."/>
            <person name="Winkler S."/>
            <person name="Jermiin L.S."/>
            <person name="Skirmuntt E.C."/>
            <person name="Katzourakis A."/>
            <person name="Burkitt-Gray L."/>
            <person name="Ray D.A."/>
            <person name="Sullivan K.A.M."/>
            <person name="Roscito J.G."/>
            <person name="Kirilenko B.M."/>
            <person name="Davalos L.M."/>
            <person name="Corthals A.P."/>
            <person name="Power M.L."/>
            <person name="Jones G."/>
            <person name="Ransome R.D."/>
            <person name="Dechmann D.K.N."/>
            <person name="Locatelli A.G."/>
            <person name="Puechmaille S.J."/>
            <person name="Fedrigo O."/>
            <person name="Jarvis E.D."/>
            <person name="Hiller M."/>
            <person name="Vernes S.C."/>
            <person name="Myers E.W."/>
            <person name="Teeling E.C."/>
        </authorList>
    </citation>
    <scope>NUCLEOTIDE SEQUENCE [LARGE SCALE GENOMIC DNA]</scope>
    <source>
        <strain evidence="2">MRhiFer1</strain>
        <tissue evidence="2">Lung</tissue>
    </source>
</reference>
<reference evidence="3" key="5">
    <citation type="submission" date="2025-05" db="UniProtKB">
        <authorList>
            <consortium name="Ensembl"/>
        </authorList>
    </citation>
    <scope>IDENTIFICATION</scope>
</reference>
<accession>A0A671DY37</accession>
<dbReference type="GO" id="GO:0045893">
    <property type="term" value="P:positive regulation of DNA-templated transcription"/>
    <property type="evidence" value="ECO:0007669"/>
    <property type="project" value="Ensembl"/>
</dbReference>
<reference evidence="3 4" key="3">
    <citation type="submission" date="2018-12" db="EMBL/GenBank/DDBJ databases">
        <title>G10K-VGP greater horseshoe bat female genome, primary haplotype.</title>
        <authorList>
            <person name="Teeling E."/>
            <person name="Myers G."/>
            <person name="Vernes S."/>
            <person name="Pippel M."/>
            <person name="Winkler S."/>
            <person name="Fedrigo O."/>
            <person name="Rhie A."/>
            <person name="Koren S."/>
            <person name="Phillippy A."/>
            <person name="Lewin H."/>
            <person name="Damas J."/>
            <person name="Howe K."/>
            <person name="Mountcastle J."/>
            <person name="Jarvis E.D."/>
        </authorList>
    </citation>
    <scope>NUCLEOTIDE SEQUENCE [LARGE SCALE GENOMIC DNA]</scope>
</reference>
<keyword evidence="4" id="KW-1185">Reference proteome</keyword>
<feature type="compositionally biased region" description="Acidic residues" evidence="1">
    <location>
        <begin position="165"/>
        <end position="181"/>
    </location>
</feature>
<dbReference type="AlphaFoldDB" id="A0A671DY37"/>
<feature type="compositionally biased region" description="Basic and acidic residues" evidence="1">
    <location>
        <begin position="330"/>
        <end position="354"/>
    </location>
</feature>
<feature type="region of interest" description="Disordered" evidence="1">
    <location>
        <begin position="276"/>
        <end position="354"/>
    </location>
</feature>
<dbReference type="OMA" id="HSAEDHH"/>
<proteinExistence type="predicted"/>
<evidence type="ECO:0000256" key="1">
    <source>
        <dbReference type="SAM" id="MobiDB-lite"/>
    </source>
</evidence>
<evidence type="ECO:0000313" key="3">
    <source>
        <dbReference type="Ensembl" id="ENSRFEP00010006049.1"/>
    </source>
</evidence>
<name>A0A671DY37_RHIFE</name>
<dbReference type="GeneTree" id="ENSGT00390000002509"/>
<dbReference type="GO" id="GO:0007155">
    <property type="term" value="P:cell adhesion"/>
    <property type="evidence" value="ECO:0007669"/>
    <property type="project" value="Ensembl"/>
</dbReference>
<dbReference type="GO" id="GO:0005178">
    <property type="term" value="F:integrin binding"/>
    <property type="evidence" value="ECO:0007669"/>
    <property type="project" value="Ensembl"/>
</dbReference>
<dbReference type="SMART" id="SM00017">
    <property type="entry name" value="OSTEO"/>
    <property type="match status" value="1"/>
</dbReference>
<dbReference type="GO" id="GO:0071394">
    <property type="term" value="P:cellular response to testosterone stimulus"/>
    <property type="evidence" value="ECO:0007669"/>
    <property type="project" value="Ensembl"/>
</dbReference>